<name>A0AAV4MMH8_CAEEX</name>
<evidence type="ECO:0000313" key="2">
    <source>
        <dbReference type="Proteomes" id="UP001054945"/>
    </source>
</evidence>
<sequence>MWSGESTLQRINEQICSTEEIVHETISTIGKKKKKKKKVLIPSHCGPPLLKIGMSSDQATVAMETPFQVTRRKRNQGKRAAIASSLTPNGRKSTQCCLLLRLSTRRYIEARADAAFFSAAAVECSK</sequence>
<accession>A0AAV4MMH8</accession>
<dbReference type="Proteomes" id="UP001054945">
    <property type="component" value="Unassembled WGS sequence"/>
</dbReference>
<reference evidence="1 2" key="1">
    <citation type="submission" date="2021-06" db="EMBL/GenBank/DDBJ databases">
        <title>Caerostris extrusa draft genome.</title>
        <authorList>
            <person name="Kono N."/>
            <person name="Arakawa K."/>
        </authorList>
    </citation>
    <scope>NUCLEOTIDE SEQUENCE [LARGE SCALE GENOMIC DNA]</scope>
</reference>
<protein>
    <submittedName>
        <fullName evidence="1">Uncharacterized protein</fullName>
    </submittedName>
</protein>
<dbReference type="EMBL" id="BPLR01002347">
    <property type="protein sequence ID" value="GIX72747.1"/>
    <property type="molecule type" value="Genomic_DNA"/>
</dbReference>
<dbReference type="AlphaFoldDB" id="A0AAV4MMH8"/>
<keyword evidence="2" id="KW-1185">Reference proteome</keyword>
<organism evidence="1 2">
    <name type="scientific">Caerostris extrusa</name>
    <name type="common">Bark spider</name>
    <name type="synonym">Caerostris bankana</name>
    <dbReference type="NCBI Taxonomy" id="172846"/>
    <lineage>
        <taxon>Eukaryota</taxon>
        <taxon>Metazoa</taxon>
        <taxon>Ecdysozoa</taxon>
        <taxon>Arthropoda</taxon>
        <taxon>Chelicerata</taxon>
        <taxon>Arachnida</taxon>
        <taxon>Araneae</taxon>
        <taxon>Araneomorphae</taxon>
        <taxon>Entelegynae</taxon>
        <taxon>Araneoidea</taxon>
        <taxon>Araneidae</taxon>
        <taxon>Caerostris</taxon>
    </lineage>
</organism>
<proteinExistence type="predicted"/>
<comment type="caution">
    <text evidence="1">The sequence shown here is derived from an EMBL/GenBank/DDBJ whole genome shotgun (WGS) entry which is preliminary data.</text>
</comment>
<gene>
    <name evidence="1" type="ORF">CEXT_376821</name>
</gene>
<evidence type="ECO:0000313" key="1">
    <source>
        <dbReference type="EMBL" id="GIX72747.1"/>
    </source>
</evidence>